<evidence type="ECO:0000256" key="9">
    <source>
        <dbReference type="SAM" id="SignalP"/>
    </source>
</evidence>
<dbReference type="InterPro" id="IPR028082">
    <property type="entry name" value="Peripla_BP_I"/>
</dbReference>
<dbReference type="PANTHER" id="PTHR10519:SF74">
    <property type="entry name" value="GAMMA-AMINOBUTYRIC ACID TYPE B RECEPTOR SUBUNIT 2"/>
    <property type="match status" value="1"/>
</dbReference>
<evidence type="ECO:0000256" key="2">
    <source>
        <dbReference type="ARBA" id="ARBA00022692"/>
    </source>
</evidence>
<keyword evidence="8" id="KW-0807">Transducer</keyword>
<name>A0A8S2EVY7_9BILA</name>
<evidence type="ECO:0000256" key="4">
    <source>
        <dbReference type="ARBA" id="ARBA00023040"/>
    </source>
</evidence>
<dbReference type="AlphaFoldDB" id="A0A8S2EVY7"/>
<gene>
    <name evidence="11" type="ORF">OVA965_LOCUS27113</name>
    <name evidence="12" type="ORF">TMI583_LOCUS27858</name>
</gene>
<dbReference type="PRINTS" id="PR01176">
    <property type="entry name" value="GABABRECEPTR"/>
</dbReference>
<keyword evidence="5" id="KW-0472">Membrane</keyword>
<keyword evidence="7" id="KW-0325">Glycoprotein</keyword>
<dbReference type="Gene3D" id="3.40.50.2300">
    <property type="match status" value="2"/>
</dbReference>
<evidence type="ECO:0000256" key="1">
    <source>
        <dbReference type="ARBA" id="ARBA00004370"/>
    </source>
</evidence>
<evidence type="ECO:0000259" key="10">
    <source>
        <dbReference type="Pfam" id="PF01094"/>
    </source>
</evidence>
<evidence type="ECO:0000256" key="6">
    <source>
        <dbReference type="ARBA" id="ARBA00023170"/>
    </source>
</evidence>
<feature type="non-terminal residue" evidence="11">
    <location>
        <position position="456"/>
    </location>
</feature>
<dbReference type="InterPro" id="IPR002455">
    <property type="entry name" value="GPCR3_GABA-B"/>
</dbReference>
<protein>
    <recommendedName>
        <fullName evidence="10">Receptor ligand binding region domain-containing protein</fullName>
    </recommendedName>
</protein>
<evidence type="ECO:0000256" key="5">
    <source>
        <dbReference type="ARBA" id="ARBA00023136"/>
    </source>
</evidence>
<dbReference type="Proteomes" id="UP000677228">
    <property type="component" value="Unassembled WGS sequence"/>
</dbReference>
<reference evidence="11" key="1">
    <citation type="submission" date="2021-02" db="EMBL/GenBank/DDBJ databases">
        <authorList>
            <person name="Nowell W R."/>
        </authorList>
    </citation>
    <scope>NUCLEOTIDE SEQUENCE</scope>
</reference>
<dbReference type="Proteomes" id="UP000682733">
    <property type="component" value="Unassembled WGS sequence"/>
</dbReference>
<dbReference type="InterPro" id="IPR001828">
    <property type="entry name" value="ANF_lig-bd_rcpt"/>
</dbReference>
<keyword evidence="9" id="KW-0732">Signal</keyword>
<feature type="chain" id="PRO_5035707325" description="Receptor ligand binding region domain-containing protein" evidence="9">
    <location>
        <begin position="21"/>
        <end position="456"/>
    </location>
</feature>
<comment type="caution">
    <text evidence="11">The sequence shown here is derived from an EMBL/GenBank/DDBJ whole genome shotgun (WGS) entry which is preliminary data.</text>
</comment>
<dbReference type="CDD" id="cd06366">
    <property type="entry name" value="PBP1_GABAb_receptor"/>
    <property type="match status" value="1"/>
</dbReference>
<evidence type="ECO:0000313" key="11">
    <source>
        <dbReference type="EMBL" id="CAF1269425.1"/>
    </source>
</evidence>
<evidence type="ECO:0000256" key="7">
    <source>
        <dbReference type="ARBA" id="ARBA00023180"/>
    </source>
</evidence>
<dbReference type="GO" id="GO:0038039">
    <property type="term" value="C:G protein-coupled receptor heterodimeric complex"/>
    <property type="evidence" value="ECO:0007669"/>
    <property type="project" value="TreeGrafter"/>
</dbReference>
<feature type="signal peptide" evidence="9">
    <location>
        <begin position="1"/>
        <end position="20"/>
    </location>
</feature>
<sequence length="456" mass="52935">MEKLNFIIILYTFLLCNLNANRFPVNLGGLFTVNQLSFYNQYWTSIKMALNHINSAVVTRNITLILNETEGMTQCDIGYAVKTFFEMLSKPPKRVVLLTNACQTVIGQITETATYLQLPIFSFTETDPSLAAREKYGGFFRIVPSDLMHNNVRREILQRYNWTRFGLIYQTGSQFTLAANDFLSKLFVQDKKYDLHKWEVNLTRSISYRMSKNTYEENSKSIENILNDFKARDVRIVIGNFNQKVAEHVFCQVARKKLYGARYQWLLLGFHDDLNWWKSNSTKCSIDELVRALNGTFHTRIPEMSIEDKSNTDMKISATYLSDYISQYKKKINSSGFFHAYAYDGLWSVALAFQQLLNTKDENHYNLTSKFFSHGWTSLFKAAVEKLDFYGVTGRVRYSDGERVGEILVEQYVACRITNELCEIPCYEGDECSLKLVKIFLAEDDELLDLDPVMWH</sequence>
<dbReference type="Pfam" id="PF01094">
    <property type="entry name" value="ANF_receptor"/>
    <property type="match status" value="1"/>
</dbReference>
<evidence type="ECO:0000313" key="12">
    <source>
        <dbReference type="EMBL" id="CAF4075183.1"/>
    </source>
</evidence>
<keyword evidence="3" id="KW-1133">Transmembrane helix</keyword>
<keyword evidence="6" id="KW-0675">Receptor</keyword>
<comment type="subcellular location">
    <subcellularLocation>
        <location evidence="1">Membrane</location>
    </subcellularLocation>
</comment>
<dbReference type="GO" id="GO:0004965">
    <property type="term" value="F:G protein-coupled GABA receptor activity"/>
    <property type="evidence" value="ECO:0007669"/>
    <property type="project" value="InterPro"/>
</dbReference>
<evidence type="ECO:0000256" key="8">
    <source>
        <dbReference type="ARBA" id="ARBA00023224"/>
    </source>
</evidence>
<evidence type="ECO:0000256" key="3">
    <source>
        <dbReference type="ARBA" id="ARBA00022989"/>
    </source>
</evidence>
<feature type="domain" description="Receptor ligand binding region" evidence="10">
    <location>
        <begin position="45"/>
        <end position="407"/>
    </location>
</feature>
<evidence type="ECO:0000313" key="13">
    <source>
        <dbReference type="Proteomes" id="UP000677228"/>
    </source>
</evidence>
<proteinExistence type="predicted"/>
<dbReference type="EMBL" id="CAJNOK010017731">
    <property type="protein sequence ID" value="CAF1269425.1"/>
    <property type="molecule type" value="Genomic_DNA"/>
</dbReference>
<dbReference type="GO" id="GO:0007214">
    <property type="term" value="P:gamma-aminobutyric acid signaling pathway"/>
    <property type="evidence" value="ECO:0007669"/>
    <property type="project" value="TreeGrafter"/>
</dbReference>
<dbReference type="PANTHER" id="PTHR10519">
    <property type="entry name" value="GABA-B RECEPTOR"/>
    <property type="match status" value="1"/>
</dbReference>
<dbReference type="EMBL" id="CAJOBA010039293">
    <property type="protein sequence ID" value="CAF4075183.1"/>
    <property type="molecule type" value="Genomic_DNA"/>
</dbReference>
<organism evidence="11 13">
    <name type="scientific">Didymodactylos carnosus</name>
    <dbReference type="NCBI Taxonomy" id="1234261"/>
    <lineage>
        <taxon>Eukaryota</taxon>
        <taxon>Metazoa</taxon>
        <taxon>Spiralia</taxon>
        <taxon>Gnathifera</taxon>
        <taxon>Rotifera</taxon>
        <taxon>Eurotatoria</taxon>
        <taxon>Bdelloidea</taxon>
        <taxon>Philodinida</taxon>
        <taxon>Philodinidae</taxon>
        <taxon>Didymodactylos</taxon>
    </lineage>
</organism>
<keyword evidence="4" id="KW-0297">G-protein coupled receptor</keyword>
<keyword evidence="2" id="KW-0812">Transmembrane</keyword>
<accession>A0A8S2EVY7</accession>
<dbReference type="SUPFAM" id="SSF53822">
    <property type="entry name" value="Periplasmic binding protein-like I"/>
    <property type="match status" value="1"/>
</dbReference>